<dbReference type="AlphaFoldDB" id="A0A388M7Q6"/>
<comment type="caution">
    <text evidence="2">The sequence shown here is derived from an EMBL/GenBank/DDBJ whole genome shotgun (WGS) entry which is preliminary data.</text>
</comment>
<dbReference type="Proteomes" id="UP000265515">
    <property type="component" value="Unassembled WGS sequence"/>
</dbReference>
<feature type="region of interest" description="Disordered" evidence="1">
    <location>
        <begin position="143"/>
        <end position="168"/>
    </location>
</feature>
<evidence type="ECO:0000256" key="1">
    <source>
        <dbReference type="SAM" id="MobiDB-lite"/>
    </source>
</evidence>
<keyword evidence="3" id="KW-1185">Reference proteome</keyword>
<accession>A0A388M7Q6</accession>
<reference evidence="2 3" key="1">
    <citation type="journal article" date="2018" name="Cell">
        <title>The Chara Genome: Secondary Complexity and Implications for Plant Terrestrialization.</title>
        <authorList>
            <person name="Nishiyama T."/>
            <person name="Sakayama H."/>
            <person name="Vries J.D."/>
            <person name="Buschmann H."/>
            <person name="Saint-Marcoux D."/>
            <person name="Ullrich K.K."/>
            <person name="Haas F.B."/>
            <person name="Vanderstraeten L."/>
            <person name="Becker D."/>
            <person name="Lang D."/>
            <person name="Vosolsobe S."/>
            <person name="Rombauts S."/>
            <person name="Wilhelmsson P.K.I."/>
            <person name="Janitza P."/>
            <person name="Kern R."/>
            <person name="Heyl A."/>
            <person name="Rumpler F."/>
            <person name="Villalobos L.I.A.C."/>
            <person name="Clay J.M."/>
            <person name="Skokan R."/>
            <person name="Toyoda A."/>
            <person name="Suzuki Y."/>
            <person name="Kagoshima H."/>
            <person name="Schijlen E."/>
            <person name="Tajeshwar N."/>
            <person name="Catarino B."/>
            <person name="Hetherington A.J."/>
            <person name="Saltykova A."/>
            <person name="Bonnot C."/>
            <person name="Breuninger H."/>
            <person name="Symeonidi A."/>
            <person name="Radhakrishnan G.V."/>
            <person name="Van Nieuwerburgh F."/>
            <person name="Deforce D."/>
            <person name="Chang C."/>
            <person name="Karol K.G."/>
            <person name="Hedrich R."/>
            <person name="Ulvskov P."/>
            <person name="Glockner G."/>
            <person name="Delwiche C.F."/>
            <person name="Petrasek J."/>
            <person name="Van de Peer Y."/>
            <person name="Friml J."/>
            <person name="Beilby M."/>
            <person name="Dolan L."/>
            <person name="Kohara Y."/>
            <person name="Sugano S."/>
            <person name="Fujiyama A."/>
            <person name="Delaux P.-M."/>
            <person name="Quint M."/>
            <person name="TheiBen G."/>
            <person name="Hagemann M."/>
            <person name="Harholt J."/>
            <person name="Dunand C."/>
            <person name="Zachgo S."/>
            <person name="Langdale J."/>
            <person name="Maumus F."/>
            <person name="Straeten D.V.D."/>
            <person name="Gould S.B."/>
            <person name="Rensing S.A."/>
        </authorList>
    </citation>
    <scope>NUCLEOTIDE SEQUENCE [LARGE SCALE GENOMIC DNA]</scope>
    <source>
        <strain evidence="2 3">S276</strain>
    </source>
</reference>
<evidence type="ECO:0000313" key="2">
    <source>
        <dbReference type="EMBL" id="GBG90492.1"/>
    </source>
</evidence>
<name>A0A388M7Q6_CHABU</name>
<proteinExistence type="predicted"/>
<gene>
    <name evidence="2" type="ORF">CBR_g50838</name>
</gene>
<evidence type="ECO:0000313" key="3">
    <source>
        <dbReference type="Proteomes" id="UP000265515"/>
    </source>
</evidence>
<dbReference type="Gramene" id="GBG90492">
    <property type="protein sequence ID" value="GBG90492"/>
    <property type="gene ID" value="CBR_g50838"/>
</dbReference>
<protein>
    <submittedName>
        <fullName evidence="2">Uncharacterized protein</fullName>
    </submittedName>
</protein>
<sequence>MLREDYEWLLEEEADVVERLGKAEGGQRRGDETRRLKVSIREFHDRVKEKTELLTRGVASHIPKILKEIRRLRKREENRDVQLEVEKMGKEVESLKTEVSKVREEQKALKQQIESLSVALSNKDKEEEKKRVEQERLEKEVGKLEGKIGEQEKEMESEKEGKKEEGKKLEERWKEMVKRVKSLKMVSQGGGAEAPTKVIEWKGELRFEIKSVRGHF</sequence>
<organism evidence="2 3">
    <name type="scientific">Chara braunii</name>
    <name type="common">Braun's stonewort</name>
    <dbReference type="NCBI Taxonomy" id="69332"/>
    <lineage>
        <taxon>Eukaryota</taxon>
        <taxon>Viridiplantae</taxon>
        <taxon>Streptophyta</taxon>
        <taxon>Charophyceae</taxon>
        <taxon>Charales</taxon>
        <taxon>Characeae</taxon>
        <taxon>Chara</taxon>
    </lineage>
</organism>
<dbReference type="EMBL" id="BFEA01000815">
    <property type="protein sequence ID" value="GBG90492.1"/>
    <property type="molecule type" value="Genomic_DNA"/>
</dbReference>